<dbReference type="Proteomes" id="UP000657075">
    <property type="component" value="Unassembled WGS sequence"/>
</dbReference>
<dbReference type="SUPFAM" id="SSF49478">
    <property type="entry name" value="Cna protein B-type domain"/>
    <property type="match status" value="1"/>
</dbReference>
<evidence type="ECO:0000313" key="2">
    <source>
        <dbReference type="EMBL" id="GGI67354.1"/>
    </source>
</evidence>
<reference evidence="2" key="2">
    <citation type="submission" date="2020-09" db="EMBL/GenBank/DDBJ databases">
        <authorList>
            <person name="Sun Q."/>
            <person name="Ohkuma M."/>
        </authorList>
    </citation>
    <scope>NUCLEOTIDE SEQUENCE</scope>
    <source>
        <strain evidence="2">JCM 11219</strain>
    </source>
</reference>
<gene>
    <name evidence="2" type="ORF">GCM10007112_00430</name>
</gene>
<evidence type="ECO:0000313" key="3">
    <source>
        <dbReference type="Proteomes" id="UP000657075"/>
    </source>
</evidence>
<proteinExistence type="predicted"/>
<comment type="caution">
    <text evidence="2">The sequence shown here is derived from an EMBL/GenBank/DDBJ whole genome shotgun (WGS) entry which is preliminary data.</text>
</comment>
<dbReference type="EMBL" id="BMNM01000001">
    <property type="protein sequence ID" value="GGI67354.1"/>
    <property type="molecule type" value="Genomic_DNA"/>
</dbReference>
<keyword evidence="1" id="KW-0812">Transmembrane</keyword>
<evidence type="ECO:0008006" key="4">
    <source>
        <dbReference type="Google" id="ProtNLM"/>
    </source>
</evidence>
<reference evidence="2" key="1">
    <citation type="journal article" date="2014" name="Int. J. Syst. Evol. Microbiol.">
        <title>Complete genome sequence of Corynebacterium casei LMG S-19264T (=DSM 44701T), isolated from a smear-ripened cheese.</title>
        <authorList>
            <consortium name="US DOE Joint Genome Institute (JGI-PGF)"/>
            <person name="Walter F."/>
            <person name="Albersmeier A."/>
            <person name="Kalinowski J."/>
            <person name="Ruckert C."/>
        </authorList>
    </citation>
    <scope>NUCLEOTIDE SEQUENCE</scope>
    <source>
        <strain evidence="2">JCM 11219</strain>
    </source>
</reference>
<name>A0A830DXX2_9CREN</name>
<evidence type="ECO:0000256" key="1">
    <source>
        <dbReference type="SAM" id="Phobius"/>
    </source>
</evidence>
<dbReference type="AlphaFoldDB" id="A0A830DXX2"/>
<keyword evidence="1" id="KW-1133">Transmembrane helix</keyword>
<accession>A0A830DXX2</accession>
<feature type="transmembrane region" description="Helical" evidence="1">
    <location>
        <begin position="646"/>
        <end position="665"/>
    </location>
</feature>
<sequence length="680" mass="72882">MLGSIVVIVNSMRRNLVILLVMLAATVPIIVLATSYNVSPNVNAPTTVNQPYYAILEYIDYINTTKALTLAPSQSINIQAPLPPGQNYVLKYMEVSINPPSPAIAISGSNVMFSKNEIGAIASAYTTSDSLTITNAGNQPLNETVTITYAFVEEVYLPLNTSSTVTLNITIPDSSIQYVTQQVVELSIPNYMPFEIASVALPNGTTLSQLVSAWSPLANYVKIEPKYVELTANELPPGQYQITINYGSGYAMPSAMLIKGTEFLNYTVNPGQTLEITGSEFGVPPGWNLLGYIVAVYTVQPLVVGQQPGHFEVIANRVSPAYLYSDLIQVSGISYLLPPFIRFAPMIGIYVVYDRYFEIVDNLNVPLVVTFMPIIYKPVGQWVNGNLEATVSSSDVSSGLWTALVVQLPEIAKIYKIVTPSGTVYTGLVNSEIPWGSAERLVSISPDGSQAYIAVSTLGVSETGTYMVYVNWTPITMHFTNTQNAPISGVKVQAYVNGSLVASSVSDANGNAYINIEEPIPFTATVSYDGVPIYYVNVNSLINQPIGVTIGLYNVTVLFVGSRNQAISNAGISLYRVNTGPTFNGTTGSTGTAAFTNVLGGTYLVTAQYHGLKYSELVTINGNDVITIKSDILAIIDGFPITTMEALIGTLGLGSAVAIVSAFVGGGRGRKGKDYEVTTI</sequence>
<dbReference type="RefSeq" id="WP_229709642.1">
    <property type="nucleotide sequence ID" value="NZ_BMNM01000001.1"/>
</dbReference>
<keyword evidence="1" id="KW-0472">Membrane</keyword>
<protein>
    <recommendedName>
        <fullName evidence="4">Carboxypeptidase regulatory-like domain-containing protein</fullName>
    </recommendedName>
</protein>
<organism evidence="2 3">
    <name type="scientific">Vulcanisaeta souniana JCM 11219</name>
    <dbReference type="NCBI Taxonomy" id="1293586"/>
    <lineage>
        <taxon>Archaea</taxon>
        <taxon>Thermoproteota</taxon>
        <taxon>Thermoprotei</taxon>
        <taxon>Thermoproteales</taxon>
        <taxon>Thermoproteaceae</taxon>
        <taxon>Vulcanisaeta</taxon>
    </lineage>
</organism>